<dbReference type="RefSeq" id="WP_093108032.1">
    <property type="nucleotide sequence ID" value="NZ_FNOS01000007.1"/>
</dbReference>
<comment type="caution">
    <text evidence="4">The sequence shown here is derived from an EMBL/GenBank/DDBJ whole genome shotgun (WGS) entry which is preliminary data.</text>
</comment>
<dbReference type="Pfam" id="PF05175">
    <property type="entry name" value="MTS"/>
    <property type="match status" value="1"/>
</dbReference>
<dbReference type="InterPro" id="IPR007848">
    <property type="entry name" value="Small_mtfrase_dom"/>
</dbReference>
<reference evidence="4 5" key="1">
    <citation type="submission" date="2016-10" db="EMBL/GenBank/DDBJ databases">
        <authorList>
            <person name="Varghese N."/>
            <person name="Submissions S."/>
        </authorList>
    </citation>
    <scope>NUCLEOTIDE SEQUENCE [LARGE SCALE GENOMIC DNA]</scope>
    <source>
        <strain evidence="4 5">DSM 20748</strain>
    </source>
</reference>
<feature type="domain" description="Methyltransferase small" evidence="3">
    <location>
        <begin position="28"/>
        <end position="196"/>
    </location>
</feature>
<dbReference type="PANTHER" id="PTHR47816:SF4">
    <property type="entry name" value="RIBOSOMAL RNA SMALL SUBUNIT METHYLTRANSFERASE C"/>
    <property type="match status" value="1"/>
</dbReference>
<organism evidence="4 5">
    <name type="scientific">Salimicrobium album</name>
    <dbReference type="NCBI Taxonomy" id="50717"/>
    <lineage>
        <taxon>Bacteria</taxon>
        <taxon>Bacillati</taxon>
        <taxon>Bacillota</taxon>
        <taxon>Bacilli</taxon>
        <taxon>Bacillales</taxon>
        <taxon>Bacillaceae</taxon>
        <taxon>Salimicrobium</taxon>
    </lineage>
</organism>
<evidence type="ECO:0000256" key="2">
    <source>
        <dbReference type="ARBA" id="ARBA00022679"/>
    </source>
</evidence>
<name>A0A1H3IC43_9BACI</name>
<accession>A0A1H3IC43</accession>
<keyword evidence="2" id="KW-0808">Transferase</keyword>
<evidence type="ECO:0000259" key="3">
    <source>
        <dbReference type="Pfam" id="PF05175"/>
    </source>
</evidence>
<dbReference type="CDD" id="cd02440">
    <property type="entry name" value="AdoMet_MTases"/>
    <property type="match status" value="1"/>
</dbReference>
<dbReference type="EMBL" id="FNOS01000007">
    <property type="protein sequence ID" value="SDY24658.1"/>
    <property type="molecule type" value="Genomic_DNA"/>
</dbReference>
<evidence type="ECO:0000313" key="5">
    <source>
        <dbReference type="Proteomes" id="UP000198647"/>
    </source>
</evidence>
<dbReference type="InterPro" id="IPR046977">
    <property type="entry name" value="RsmC/RlmG"/>
</dbReference>
<keyword evidence="1" id="KW-0489">Methyltransferase</keyword>
<protein>
    <submittedName>
        <fullName evidence="4">16S rRNA (Guanine1207-N2)-methyltransferase</fullName>
    </submittedName>
</protein>
<dbReference type="Proteomes" id="UP000198647">
    <property type="component" value="Unassembled WGS sequence"/>
</dbReference>
<dbReference type="SUPFAM" id="SSF53335">
    <property type="entry name" value="S-adenosyl-L-methionine-dependent methyltransferases"/>
    <property type="match status" value="1"/>
</dbReference>
<dbReference type="PANTHER" id="PTHR47816">
    <property type="entry name" value="RIBOSOMAL RNA SMALL SUBUNIT METHYLTRANSFERASE C"/>
    <property type="match status" value="1"/>
</dbReference>
<evidence type="ECO:0000256" key="1">
    <source>
        <dbReference type="ARBA" id="ARBA00022603"/>
    </source>
</evidence>
<keyword evidence="5" id="KW-1185">Reference proteome</keyword>
<evidence type="ECO:0000313" key="4">
    <source>
        <dbReference type="EMBL" id="SDY24658.1"/>
    </source>
</evidence>
<dbReference type="InterPro" id="IPR029063">
    <property type="entry name" value="SAM-dependent_MTases_sf"/>
</dbReference>
<proteinExistence type="predicted"/>
<gene>
    <name evidence="4" type="ORF">SAMN04488081_2460</name>
</gene>
<dbReference type="Gene3D" id="3.40.50.150">
    <property type="entry name" value="Vaccinia Virus protein VP39"/>
    <property type="match status" value="1"/>
</dbReference>
<sequence length="200" mass="22271">MTEHYYSRNTSKKSERKKWSVTLQGKSFTFFSDHAVFSKDGVDFGSRTLAETFQPPEVEGDILDIGCGYGPIGLALASESPARSVVMVDVNARALELAKVNAEENRINNVEIIESDGAEAVEDRTFAAAVTNPPIRAGKKTVHRIFEEAEHVLKEGGELWVVIQKKQGAPSAETKLKELFKEVHLIRKNKGYYIFKAKKV</sequence>